<dbReference type="CDD" id="cd03789">
    <property type="entry name" value="GT9_LPS_heptosyltransferase"/>
    <property type="match status" value="1"/>
</dbReference>
<dbReference type="SUPFAM" id="SSF53756">
    <property type="entry name" value="UDP-Glycosyltransferase/glycogen phosphorylase"/>
    <property type="match status" value="1"/>
</dbReference>
<dbReference type="Gene3D" id="3.40.50.2000">
    <property type="entry name" value="Glycogen Phosphorylase B"/>
    <property type="match status" value="2"/>
</dbReference>
<dbReference type="PANTHER" id="PTHR30160">
    <property type="entry name" value="TETRAACYLDISACCHARIDE 4'-KINASE-RELATED"/>
    <property type="match status" value="1"/>
</dbReference>
<dbReference type="GO" id="GO:0005829">
    <property type="term" value="C:cytosol"/>
    <property type="evidence" value="ECO:0007669"/>
    <property type="project" value="TreeGrafter"/>
</dbReference>
<gene>
    <name evidence="3" type="ORF">SAMN05421831_10310</name>
</gene>
<protein>
    <submittedName>
        <fullName evidence="3">ADP-heptose:LPS heptosyltransferase</fullName>
    </submittedName>
</protein>
<evidence type="ECO:0000313" key="3">
    <source>
        <dbReference type="EMBL" id="SEI49545.1"/>
    </source>
</evidence>
<dbReference type="InterPro" id="IPR002201">
    <property type="entry name" value="Glyco_trans_9"/>
</dbReference>
<keyword evidence="2 3" id="KW-0808">Transferase</keyword>
<dbReference type="GO" id="GO:0009244">
    <property type="term" value="P:lipopolysaccharide core region biosynthetic process"/>
    <property type="evidence" value="ECO:0007669"/>
    <property type="project" value="TreeGrafter"/>
</dbReference>
<dbReference type="Pfam" id="PF01075">
    <property type="entry name" value="Glyco_transf_9"/>
    <property type="match status" value="1"/>
</dbReference>
<sequence>MGASVMPTAKQKILVVRNDKIGDFMLAWPALKLLRHQLPEAEIHVLVPTYTHPLAQACPWVDQSILDPGPKAHKKQQKALIANLKSQGYDAALTLFSTWRTGRLLARAKVPLRVAPATKLAQLWYTHTLKQRRSRSEKPEWRYNLELAHFMLEAMGELVLPVNPPFWPLSREQRTQQKDWLQRQYALPKARPWFFLHTGSGGSAVNLDAYQYLELATALSQRLQGQPWWILTAGPDEEAQALWLQDQLLERDIEASVYPSKHGLSSFALSLSAADLFISGSTGLLHIAGALDVPTVGFYPGHKSATSLRWQTCNSERRTWAISPPEGGDTSDMHRIRPQDAALEITRYWEALAAAMPKDWHTSQK</sequence>
<name>A0A1H6RD44_9GAMM</name>
<evidence type="ECO:0000256" key="2">
    <source>
        <dbReference type="ARBA" id="ARBA00022679"/>
    </source>
</evidence>
<dbReference type="STRING" id="64971.SAMN05421831_10310"/>
<accession>A0A1H6RD44</accession>
<dbReference type="InterPro" id="IPR051199">
    <property type="entry name" value="LPS_LOS_Heptosyltrfase"/>
</dbReference>
<evidence type="ECO:0000313" key="4">
    <source>
        <dbReference type="Proteomes" id="UP000242999"/>
    </source>
</evidence>
<reference evidence="4" key="1">
    <citation type="submission" date="2016-10" db="EMBL/GenBank/DDBJ databases">
        <authorList>
            <person name="Varghese N."/>
            <person name="Submissions S."/>
        </authorList>
    </citation>
    <scope>NUCLEOTIDE SEQUENCE [LARGE SCALE GENOMIC DNA]</scope>
    <source>
        <strain evidence="4">DSM 7165</strain>
    </source>
</reference>
<dbReference type="Proteomes" id="UP000242999">
    <property type="component" value="Unassembled WGS sequence"/>
</dbReference>
<dbReference type="PANTHER" id="PTHR30160:SF15">
    <property type="entry name" value="GLYCOSYLTRANSFERASE HI_0523-RELATED"/>
    <property type="match status" value="1"/>
</dbReference>
<dbReference type="AlphaFoldDB" id="A0A1H6RD44"/>
<proteinExistence type="predicted"/>
<organism evidence="3 4">
    <name type="scientific">Allopseudospirillum japonicum</name>
    <dbReference type="NCBI Taxonomy" id="64971"/>
    <lineage>
        <taxon>Bacteria</taxon>
        <taxon>Pseudomonadati</taxon>
        <taxon>Pseudomonadota</taxon>
        <taxon>Gammaproteobacteria</taxon>
        <taxon>Oceanospirillales</taxon>
        <taxon>Oceanospirillaceae</taxon>
        <taxon>Allopseudospirillum</taxon>
    </lineage>
</organism>
<keyword evidence="4" id="KW-1185">Reference proteome</keyword>
<dbReference type="EMBL" id="FNYH01000003">
    <property type="protein sequence ID" value="SEI49545.1"/>
    <property type="molecule type" value="Genomic_DNA"/>
</dbReference>
<keyword evidence="1" id="KW-0328">Glycosyltransferase</keyword>
<dbReference type="GO" id="GO:0008713">
    <property type="term" value="F:ADP-heptose-lipopolysaccharide heptosyltransferase activity"/>
    <property type="evidence" value="ECO:0007669"/>
    <property type="project" value="TreeGrafter"/>
</dbReference>
<evidence type="ECO:0000256" key="1">
    <source>
        <dbReference type="ARBA" id="ARBA00022676"/>
    </source>
</evidence>